<sequence length="591" mass="67261">MSYVDLLAWLVESRSKLEGCRVDNIFSTDRENTYLLVIHCPSGDHSLVIEPSKRVHFTNFVRNKGLSNKARMLRELIRGSVIRRVDVIENERILKMELSNNTIIYIELLPKGILVITDMDNKIKFVTEHKEFRDRVMKPGEMYVLPPKQEGLPREEIEKLIKKGAIARILGVPQEIISALSLNVTSLEDLERAKFEVAKVLEDIREGKITPCIDLEKTVLPIEFPGCTKKESFNEALDEYFTNKERNEITEDKNEGEIKKLESTISNLNQTIKELRDNAEQFRNYGRLLMENFSQIEAEIKYKGSNEVQIGNYKIQVNPKLSVTKNAAIYFDKAKELEAKARKAEETIQQLTKKKAELEAMVNESKEGKIISLRKKEWYEKYHWSITTNGFLVIAGRDVDQNESLVRKLLEPDDIFLHADIQGAPATIIKNPKDIQEIDIIDAAIIAASYSKAWKLGLASVDVFWVYGNQVSKSPPAGEYLPKGSFMIYGKKNYLKNVKLELAIGINEQGGLRLEAGSINVISRRCKAYVTITPGENDQQKLAERILKILSRQTGLEGIKVFQEDLVRLIPGKSRIASSSDKLKDNLSDQT</sequence>
<feature type="coiled-coil region" evidence="1">
    <location>
        <begin position="251"/>
        <end position="285"/>
    </location>
</feature>
<dbReference type="Pfam" id="PF05670">
    <property type="entry name" value="NFACT-R_1"/>
    <property type="match status" value="1"/>
</dbReference>
<proteinExistence type="predicted"/>
<dbReference type="GO" id="GO:1990112">
    <property type="term" value="C:RQC complex"/>
    <property type="evidence" value="ECO:0007669"/>
    <property type="project" value="TreeGrafter"/>
</dbReference>
<protein>
    <submittedName>
        <fullName evidence="3">Fibronectin-binding domain-containing protein</fullName>
    </submittedName>
</protein>
<dbReference type="InterPro" id="IPR008532">
    <property type="entry name" value="NFACT_RNA-bd"/>
</dbReference>
<dbReference type="EMBL" id="CP049074">
    <property type="protein sequence ID" value="QKR01028.1"/>
    <property type="molecule type" value="Genomic_DNA"/>
</dbReference>
<keyword evidence="1" id="KW-0175">Coiled coil</keyword>
<evidence type="ECO:0000313" key="3">
    <source>
        <dbReference type="EMBL" id="QKR01028.1"/>
    </source>
</evidence>
<dbReference type="Pfam" id="PF05833">
    <property type="entry name" value="NFACT_N"/>
    <property type="match status" value="1"/>
</dbReference>
<dbReference type="Proteomes" id="UP000509301">
    <property type="component" value="Chromosome"/>
</dbReference>
<dbReference type="PANTHER" id="PTHR15239:SF6">
    <property type="entry name" value="RIBOSOME QUALITY CONTROL COMPLEX SUBUNIT NEMF"/>
    <property type="match status" value="1"/>
</dbReference>
<gene>
    <name evidence="3" type="ORF">GWK48_05980</name>
</gene>
<dbReference type="KEGG" id="mten:GWK48_05980"/>
<dbReference type="InterPro" id="IPR051608">
    <property type="entry name" value="RQC_Subunit_NEMF"/>
</dbReference>
<evidence type="ECO:0000256" key="1">
    <source>
        <dbReference type="SAM" id="Coils"/>
    </source>
</evidence>
<dbReference type="GO" id="GO:0000049">
    <property type="term" value="F:tRNA binding"/>
    <property type="evidence" value="ECO:0007669"/>
    <property type="project" value="TreeGrafter"/>
</dbReference>
<evidence type="ECO:0000313" key="4">
    <source>
        <dbReference type="Proteomes" id="UP000509301"/>
    </source>
</evidence>
<reference evidence="3 4" key="1">
    <citation type="submission" date="2020-02" db="EMBL/GenBank/DDBJ databases">
        <title>Comparative genome analysis reveals the metabolism and evolution of the thermophilic archaeal genus Metallosphaera.</title>
        <authorList>
            <person name="Jiang C."/>
        </authorList>
    </citation>
    <scope>NUCLEOTIDE SEQUENCE [LARGE SCALE GENOMIC DNA]</scope>
    <source>
        <strain evidence="3 4">Ric-A</strain>
    </source>
</reference>
<dbReference type="AlphaFoldDB" id="A0A6N0P093"/>
<feature type="coiled-coil region" evidence="1">
    <location>
        <begin position="327"/>
        <end position="368"/>
    </location>
</feature>
<dbReference type="OrthoDB" id="10943at2157"/>
<dbReference type="GO" id="GO:0043023">
    <property type="term" value="F:ribosomal large subunit binding"/>
    <property type="evidence" value="ECO:0007669"/>
    <property type="project" value="TreeGrafter"/>
</dbReference>
<evidence type="ECO:0000259" key="2">
    <source>
        <dbReference type="Pfam" id="PF05670"/>
    </source>
</evidence>
<keyword evidence="4" id="KW-1185">Reference proteome</keyword>
<name>A0A6N0P093_9CREN</name>
<feature type="domain" description="NFACT RNA-binding" evidence="2">
    <location>
        <begin position="381"/>
        <end position="490"/>
    </location>
</feature>
<dbReference type="Gene3D" id="2.30.310.10">
    <property type="entry name" value="ibrinogen binding protein from staphylococcus aureus domain"/>
    <property type="match status" value="1"/>
</dbReference>
<organism evidence="3 4">
    <name type="scientific">Metallosphaera tengchongensis</name>
    <dbReference type="NCBI Taxonomy" id="1532350"/>
    <lineage>
        <taxon>Archaea</taxon>
        <taxon>Thermoproteota</taxon>
        <taxon>Thermoprotei</taxon>
        <taxon>Sulfolobales</taxon>
        <taxon>Sulfolobaceae</taxon>
        <taxon>Metallosphaera</taxon>
    </lineage>
</organism>
<dbReference type="PANTHER" id="PTHR15239">
    <property type="entry name" value="NUCLEAR EXPORT MEDIATOR FACTOR NEMF"/>
    <property type="match status" value="1"/>
</dbReference>
<dbReference type="GO" id="GO:0072344">
    <property type="term" value="P:rescue of stalled ribosome"/>
    <property type="evidence" value="ECO:0007669"/>
    <property type="project" value="TreeGrafter"/>
</dbReference>
<accession>A0A6N0P093</accession>